<evidence type="ECO:0000313" key="1">
    <source>
        <dbReference type="EMBL" id="PBK59023.1"/>
    </source>
</evidence>
<protein>
    <submittedName>
        <fullName evidence="1">Uncharacterized protein</fullName>
    </submittedName>
</protein>
<proteinExistence type="predicted"/>
<gene>
    <name evidence="1" type="ORF">ARMSODRAFT_80043</name>
</gene>
<accession>A0A2H3B5A5</accession>
<keyword evidence="2" id="KW-1185">Reference proteome</keyword>
<name>A0A2H3B5A5_9AGAR</name>
<evidence type="ECO:0000313" key="2">
    <source>
        <dbReference type="Proteomes" id="UP000218334"/>
    </source>
</evidence>
<sequence>MVFRGNHLKVTTNAKVTGDGRSGGGSTKVFLTSLSSLSEANREELTIPVLKQRSYTGKKVIPSSLANTPCADLGVDGVLEKLNTTLGTLYALGYVISVLDSYVAQNSDFGTAYAYLRPHLGNIPTIEQELRTREVEYEEMRAAEGGACP</sequence>
<reference evidence="2" key="1">
    <citation type="journal article" date="2017" name="Nat. Ecol. Evol.">
        <title>Genome expansion and lineage-specific genetic innovations in the forest pathogenic fungi Armillaria.</title>
        <authorList>
            <person name="Sipos G."/>
            <person name="Prasanna A.N."/>
            <person name="Walter M.C."/>
            <person name="O'Connor E."/>
            <person name="Balint B."/>
            <person name="Krizsan K."/>
            <person name="Kiss B."/>
            <person name="Hess J."/>
            <person name="Varga T."/>
            <person name="Slot J."/>
            <person name="Riley R."/>
            <person name="Boka B."/>
            <person name="Rigling D."/>
            <person name="Barry K."/>
            <person name="Lee J."/>
            <person name="Mihaltcheva S."/>
            <person name="LaButti K."/>
            <person name="Lipzen A."/>
            <person name="Waldron R."/>
            <person name="Moloney N.M."/>
            <person name="Sperisen C."/>
            <person name="Kredics L."/>
            <person name="Vagvoelgyi C."/>
            <person name="Patrignani A."/>
            <person name="Fitzpatrick D."/>
            <person name="Nagy I."/>
            <person name="Doyle S."/>
            <person name="Anderson J.B."/>
            <person name="Grigoriev I.V."/>
            <person name="Gueldener U."/>
            <person name="Muensterkoetter M."/>
            <person name="Nagy L.G."/>
        </authorList>
    </citation>
    <scope>NUCLEOTIDE SEQUENCE [LARGE SCALE GENOMIC DNA]</scope>
    <source>
        <strain evidence="2">28-4</strain>
    </source>
</reference>
<dbReference type="AlphaFoldDB" id="A0A2H3B5A5"/>
<dbReference type="Proteomes" id="UP000218334">
    <property type="component" value="Unassembled WGS sequence"/>
</dbReference>
<organism evidence="1 2">
    <name type="scientific">Armillaria solidipes</name>
    <dbReference type="NCBI Taxonomy" id="1076256"/>
    <lineage>
        <taxon>Eukaryota</taxon>
        <taxon>Fungi</taxon>
        <taxon>Dikarya</taxon>
        <taxon>Basidiomycota</taxon>
        <taxon>Agaricomycotina</taxon>
        <taxon>Agaricomycetes</taxon>
        <taxon>Agaricomycetidae</taxon>
        <taxon>Agaricales</taxon>
        <taxon>Marasmiineae</taxon>
        <taxon>Physalacriaceae</taxon>
        <taxon>Armillaria</taxon>
    </lineage>
</organism>
<dbReference type="EMBL" id="KZ293515">
    <property type="protein sequence ID" value="PBK59023.1"/>
    <property type="molecule type" value="Genomic_DNA"/>
</dbReference>